<dbReference type="Gene3D" id="2.60.120.380">
    <property type="match status" value="1"/>
</dbReference>
<keyword evidence="1" id="KW-0732">Signal</keyword>
<dbReference type="AlphaFoldDB" id="A0A7G9G7T2"/>
<keyword evidence="3" id="KW-1185">Reference proteome</keyword>
<accession>A0A7G9G7T2</accession>
<gene>
    <name evidence="2" type="ORF">H9Q78_07075</name>
</gene>
<feature type="chain" id="PRO_5028864907" evidence="1">
    <location>
        <begin position="24"/>
        <end position="437"/>
    </location>
</feature>
<protein>
    <submittedName>
        <fullName evidence="2">Uncharacterized protein</fullName>
    </submittedName>
</protein>
<evidence type="ECO:0000313" key="3">
    <source>
        <dbReference type="Proteomes" id="UP000515823"/>
    </source>
</evidence>
<name>A0A7G9G7T2_9FIRM</name>
<sequence length="437" mass="48876">MKKVTSVVLAMIMVVFCGIEAFAMPEQEGTPALETEESTAPQLGEALPSDDEQEEFVSAVPEQVEEIPDALKQKIDSAETLEYGNDLYAEQGNQDYLTALPETGENDFSTLNTILYEIEPNDTRETAQRIEDSVGVLGVANNSREHFDDDWYAIELDVGGYFATALTLTPCARKMYVTESGSYFYNDWHLALYTSDGDYKGGLNAVSSASSVRSNVIYLSAGTYYVNVFNLGLDRMDYGFINTFNGVGLASAGIYLAQYGGDTVVAGLVANKHAPKNLTYRWQVYSYETQSWYLLSDWNTSEWVNWQPGKTGAYLLYGEIKDLNGNTVQACIGYNHKEASITGICQMPNPYGPGFMLGVSSNVNPNNELYYELSILDCTLYAQGKPAWIWTTGKNRIDGNTFWAVWQPKYGYYWTYFRVYSKDGRLLDDKCFGFSNI</sequence>
<dbReference type="SUPFAM" id="SSF89260">
    <property type="entry name" value="Collagen-binding domain"/>
    <property type="match status" value="1"/>
</dbReference>
<organism evidence="2 3">
    <name type="scientific">Qiania dongpingensis</name>
    <dbReference type="NCBI Taxonomy" id="2763669"/>
    <lineage>
        <taxon>Bacteria</taxon>
        <taxon>Bacillati</taxon>
        <taxon>Bacillota</taxon>
        <taxon>Clostridia</taxon>
        <taxon>Lachnospirales</taxon>
        <taxon>Lachnospiraceae</taxon>
        <taxon>Qiania</taxon>
    </lineage>
</organism>
<evidence type="ECO:0000256" key="1">
    <source>
        <dbReference type="SAM" id="SignalP"/>
    </source>
</evidence>
<dbReference type="RefSeq" id="WP_249304619.1">
    <property type="nucleotide sequence ID" value="NZ_CP060634.1"/>
</dbReference>
<feature type="signal peptide" evidence="1">
    <location>
        <begin position="1"/>
        <end position="23"/>
    </location>
</feature>
<dbReference type="KEGG" id="qdo:H9Q78_07075"/>
<proteinExistence type="predicted"/>
<reference evidence="2 3" key="1">
    <citation type="submission" date="2020-08" db="EMBL/GenBank/DDBJ databases">
        <authorList>
            <person name="Liu C."/>
            <person name="Sun Q."/>
        </authorList>
    </citation>
    <scope>NUCLEOTIDE SEQUENCE [LARGE SCALE GENOMIC DNA]</scope>
    <source>
        <strain evidence="2 3">NSJ-38</strain>
    </source>
</reference>
<dbReference type="Proteomes" id="UP000515823">
    <property type="component" value="Chromosome"/>
</dbReference>
<evidence type="ECO:0000313" key="2">
    <source>
        <dbReference type="EMBL" id="QNM06864.1"/>
    </source>
</evidence>
<dbReference type="EMBL" id="CP060634">
    <property type="protein sequence ID" value="QNM06864.1"/>
    <property type="molecule type" value="Genomic_DNA"/>
</dbReference>